<dbReference type="STRING" id="426428.A0A0D2YAZ2"/>
<organism evidence="1 2">
    <name type="scientific">Fusarium oxysporum (strain Fo5176)</name>
    <name type="common">Fusarium vascular wilt</name>
    <dbReference type="NCBI Taxonomy" id="660025"/>
    <lineage>
        <taxon>Eukaryota</taxon>
        <taxon>Fungi</taxon>
        <taxon>Dikarya</taxon>
        <taxon>Ascomycota</taxon>
        <taxon>Pezizomycotina</taxon>
        <taxon>Sordariomycetes</taxon>
        <taxon>Hypocreomycetidae</taxon>
        <taxon>Hypocreales</taxon>
        <taxon>Nectriaceae</taxon>
        <taxon>Fusarium</taxon>
        <taxon>Fusarium oxysporum species complex</taxon>
    </lineage>
</organism>
<proteinExistence type="predicted"/>
<dbReference type="Proteomes" id="UP000002489">
    <property type="component" value="Unassembled WGS sequence"/>
</dbReference>
<evidence type="ECO:0000313" key="2">
    <source>
        <dbReference type="Proteomes" id="UP000002489"/>
    </source>
</evidence>
<evidence type="ECO:0000313" key="1">
    <source>
        <dbReference type="EnsemblFungi" id="FOXG_13470P0"/>
    </source>
</evidence>
<accession>A0A0D2YAZ2</accession>
<dbReference type="EnsemblFungi" id="FOXG_13470T0">
    <property type="protein sequence ID" value="FOXG_13470P0"/>
    <property type="gene ID" value="FOXG_13470"/>
</dbReference>
<protein>
    <submittedName>
        <fullName evidence="1">Uncharacterized protein</fullName>
    </submittedName>
</protein>
<reference evidence="2" key="1">
    <citation type="journal article" date="2012" name="Mol. Plant Microbe Interact.">
        <title>A highly conserved effector in Fusarium oxysporum is required for full virulence on Arabidopsis.</title>
        <authorList>
            <person name="Thatcher L.F."/>
            <person name="Gardiner D.M."/>
            <person name="Kazan K."/>
            <person name="Manners J."/>
        </authorList>
    </citation>
    <scope>NUCLEOTIDE SEQUENCE [LARGE SCALE GENOMIC DNA]</scope>
    <source>
        <strain evidence="2">Fo5176</strain>
    </source>
</reference>
<reference evidence="1" key="2">
    <citation type="submission" date="2025-08" db="UniProtKB">
        <authorList>
            <consortium name="EnsemblFungi"/>
        </authorList>
    </citation>
    <scope>IDENTIFICATION</scope>
    <source>
        <strain evidence="1">4287 / CBS 123668 / FGSC 9935 / NRRL 34936</strain>
    </source>
</reference>
<sequence>MTVRELEIVPAYKEKDEVLLGYQAYQAQMPGELTAHPSKGMPVTVCLRKAGNTNE</sequence>
<name>A0A0D2YAZ2_FUSOF</name>
<dbReference type="AlphaFoldDB" id="A0A0D2YAZ2"/>